<dbReference type="PANTHER" id="PTHR43304">
    <property type="entry name" value="PHYTOCHROME-LIKE PROTEIN CPH1"/>
    <property type="match status" value="1"/>
</dbReference>
<dbReference type="PANTHER" id="PTHR43304:SF1">
    <property type="entry name" value="PAC DOMAIN-CONTAINING PROTEIN"/>
    <property type="match status" value="1"/>
</dbReference>
<dbReference type="InterPro" id="IPR036890">
    <property type="entry name" value="HATPase_C_sf"/>
</dbReference>
<dbReference type="CDD" id="cd00130">
    <property type="entry name" value="PAS"/>
    <property type="match status" value="4"/>
</dbReference>
<dbReference type="PROSITE" id="PS50113">
    <property type="entry name" value="PAC"/>
    <property type="match status" value="5"/>
</dbReference>
<evidence type="ECO:0000259" key="11">
    <source>
        <dbReference type="PROSITE" id="PS50113"/>
    </source>
</evidence>
<dbReference type="Pfam" id="PF02518">
    <property type="entry name" value="HATPase_c"/>
    <property type="match status" value="2"/>
</dbReference>
<feature type="domain" description="PAC" evidence="11">
    <location>
        <begin position="361"/>
        <end position="413"/>
    </location>
</feature>
<dbReference type="CDD" id="cd00082">
    <property type="entry name" value="HisKA"/>
    <property type="match status" value="1"/>
</dbReference>
<feature type="domain" description="PAC" evidence="11">
    <location>
        <begin position="621"/>
        <end position="673"/>
    </location>
</feature>
<keyword evidence="4" id="KW-0808">Transferase</keyword>
<dbReference type="InterPro" id="IPR001610">
    <property type="entry name" value="PAC"/>
</dbReference>
<dbReference type="EMBL" id="JBHFNR010000104">
    <property type="protein sequence ID" value="MFB2894221.1"/>
    <property type="molecule type" value="Genomic_DNA"/>
</dbReference>
<dbReference type="Pfam" id="PF08447">
    <property type="entry name" value="PAS_3"/>
    <property type="match status" value="4"/>
</dbReference>
<keyword evidence="3 7" id="KW-0597">Phosphoprotein</keyword>
<evidence type="ECO:0000259" key="10">
    <source>
        <dbReference type="PROSITE" id="PS50112"/>
    </source>
</evidence>
<dbReference type="PROSITE" id="PS50110">
    <property type="entry name" value="RESPONSE_REGULATORY"/>
    <property type="match status" value="2"/>
</dbReference>
<organism evidence="12 13">
    <name type="scientific">Floridaenema flaviceps BLCC-F50</name>
    <dbReference type="NCBI Taxonomy" id="3153642"/>
    <lineage>
        <taxon>Bacteria</taxon>
        <taxon>Bacillati</taxon>
        <taxon>Cyanobacteriota</taxon>
        <taxon>Cyanophyceae</taxon>
        <taxon>Oscillatoriophycideae</taxon>
        <taxon>Aerosakkonematales</taxon>
        <taxon>Aerosakkonemataceae</taxon>
        <taxon>Floridanema</taxon>
        <taxon>Floridanema flaviceps</taxon>
    </lineage>
</organism>
<gene>
    <name evidence="12" type="ORF">ACE1CI_15025</name>
</gene>
<protein>
    <recommendedName>
        <fullName evidence="2">histidine kinase</fullName>
        <ecNumber evidence="2">2.7.13.3</ecNumber>
    </recommendedName>
</protein>
<name>A0ABV4XR72_9CYAN</name>
<feature type="domain" description="PAS" evidence="10">
    <location>
        <begin position="1046"/>
        <end position="1116"/>
    </location>
</feature>
<dbReference type="NCBIfam" id="TIGR00229">
    <property type="entry name" value="sensory_box"/>
    <property type="match status" value="6"/>
</dbReference>
<evidence type="ECO:0000256" key="6">
    <source>
        <dbReference type="ARBA" id="ARBA00023012"/>
    </source>
</evidence>
<dbReference type="InterPro" id="IPR000014">
    <property type="entry name" value="PAS"/>
</dbReference>
<feature type="modified residue" description="4-aspartylphosphate" evidence="7">
    <location>
        <position position="1528"/>
    </location>
</feature>
<dbReference type="EC" id="2.7.13.3" evidence="2"/>
<dbReference type="Gene3D" id="3.40.50.2300">
    <property type="match status" value="2"/>
</dbReference>
<dbReference type="InterPro" id="IPR005467">
    <property type="entry name" value="His_kinase_dom"/>
</dbReference>
<feature type="domain" description="Response regulatory" evidence="9">
    <location>
        <begin position="6"/>
        <end position="124"/>
    </location>
</feature>
<dbReference type="InterPro" id="IPR013656">
    <property type="entry name" value="PAS_4"/>
</dbReference>
<feature type="domain" description="PAS" evidence="10">
    <location>
        <begin position="548"/>
        <end position="618"/>
    </location>
</feature>
<dbReference type="Gene3D" id="3.30.565.10">
    <property type="entry name" value="Histidine kinase-like ATPase, C-terminal domain"/>
    <property type="match status" value="1"/>
</dbReference>
<dbReference type="Pfam" id="PF13188">
    <property type="entry name" value="PAS_8"/>
    <property type="match status" value="1"/>
</dbReference>
<keyword evidence="5" id="KW-0418">Kinase</keyword>
<dbReference type="Gene3D" id="1.10.287.130">
    <property type="match status" value="1"/>
</dbReference>
<dbReference type="PROSITE" id="PS50109">
    <property type="entry name" value="HIS_KIN"/>
    <property type="match status" value="1"/>
</dbReference>
<dbReference type="CDD" id="cd16922">
    <property type="entry name" value="HATPase_EvgS-ArcB-TorS-like"/>
    <property type="match status" value="1"/>
</dbReference>
<evidence type="ECO:0000313" key="12">
    <source>
        <dbReference type="EMBL" id="MFB2894221.1"/>
    </source>
</evidence>
<evidence type="ECO:0000313" key="13">
    <source>
        <dbReference type="Proteomes" id="UP001576784"/>
    </source>
</evidence>
<evidence type="ECO:0000256" key="3">
    <source>
        <dbReference type="ARBA" id="ARBA00022553"/>
    </source>
</evidence>
<dbReference type="InterPro" id="IPR001789">
    <property type="entry name" value="Sig_transdc_resp-reg_receiver"/>
</dbReference>
<dbReference type="InterPro" id="IPR036097">
    <property type="entry name" value="HisK_dim/P_sf"/>
</dbReference>
<keyword evidence="6" id="KW-0902">Two-component regulatory system</keyword>
<evidence type="ECO:0000256" key="2">
    <source>
        <dbReference type="ARBA" id="ARBA00012438"/>
    </source>
</evidence>
<dbReference type="InterPro" id="IPR052162">
    <property type="entry name" value="Sensor_kinase/Photoreceptor"/>
</dbReference>
<dbReference type="Pfam" id="PF00072">
    <property type="entry name" value="Response_reg"/>
    <property type="match status" value="1"/>
</dbReference>
<feature type="domain" description="PAC" evidence="11">
    <location>
        <begin position="993"/>
        <end position="1045"/>
    </location>
</feature>
<feature type="domain" description="Histidine kinase" evidence="8">
    <location>
        <begin position="1196"/>
        <end position="1457"/>
    </location>
</feature>
<dbReference type="InterPro" id="IPR004358">
    <property type="entry name" value="Sig_transdc_His_kin-like_C"/>
</dbReference>
<evidence type="ECO:0000256" key="5">
    <source>
        <dbReference type="ARBA" id="ARBA00022777"/>
    </source>
</evidence>
<feature type="domain" description="PAC" evidence="11">
    <location>
        <begin position="1119"/>
        <end position="1171"/>
    </location>
</feature>
<dbReference type="SMART" id="SM00387">
    <property type="entry name" value="HATPase_c"/>
    <property type="match status" value="1"/>
</dbReference>
<evidence type="ECO:0000256" key="4">
    <source>
        <dbReference type="ARBA" id="ARBA00022679"/>
    </source>
</evidence>
<proteinExistence type="predicted"/>
<comment type="catalytic activity">
    <reaction evidence="1">
        <text>ATP + protein L-histidine = ADP + protein N-phospho-L-histidine.</text>
        <dbReference type="EC" id="2.7.13.3"/>
    </reaction>
</comment>
<dbReference type="SUPFAM" id="SSF55874">
    <property type="entry name" value="ATPase domain of HSP90 chaperone/DNA topoisomerase II/histidine kinase"/>
    <property type="match status" value="1"/>
</dbReference>
<dbReference type="SMART" id="SM00086">
    <property type="entry name" value="PAC"/>
    <property type="match status" value="5"/>
</dbReference>
<feature type="domain" description="PAC" evidence="11">
    <location>
        <begin position="235"/>
        <end position="287"/>
    </location>
</feature>
<dbReference type="PROSITE" id="PS50112">
    <property type="entry name" value="PAS"/>
    <property type="match status" value="5"/>
</dbReference>
<keyword evidence="13" id="KW-1185">Reference proteome</keyword>
<dbReference type="Gene3D" id="3.30.450.20">
    <property type="entry name" value="PAS domain"/>
    <property type="match status" value="8"/>
</dbReference>
<dbReference type="Pfam" id="PF13426">
    <property type="entry name" value="PAS_9"/>
    <property type="match status" value="1"/>
</dbReference>
<feature type="domain" description="PAS" evidence="10">
    <location>
        <begin position="421"/>
        <end position="490"/>
    </location>
</feature>
<feature type="domain" description="PAS" evidence="10">
    <location>
        <begin position="288"/>
        <end position="358"/>
    </location>
</feature>
<dbReference type="SUPFAM" id="SSF52172">
    <property type="entry name" value="CheY-like"/>
    <property type="match status" value="2"/>
</dbReference>
<comment type="caution">
    <text evidence="7">Lacks conserved residue(s) required for the propagation of feature annotation.</text>
</comment>
<evidence type="ECO:0000259" key="9">
    <source>
        <dbReference type="PROSITE" id="PS50110"/>
    </source>
</evidence>
<evidence type="ECO:0000256" key="7">
    <source>
        <dbReference type="PROSITE-ProRule" id="PRU00169"/>
    </source>
</evidence>
<dbReference type="RefSeq" id="WP_413263870.1">
    <property type="nucleotide sequence ID" value="NZ_JBHFNR010000104.1"/>
</dbReference>
<reference evidence="12 13" key="1">
    <citation type="submission" date="2024-09" db="EMBL/GenBank/DDBJ databases">
        <title>Floridaenema gen nov. (Aerosakkonemataceae, Aerosakkonematales ord. nov., Cyanobacteria) from benthic tropical and subtropical fresh waters, with the description of four new species.</title>
        <authorList>
            <person name="Moretto J.A."/>
            <person name="Berthold D.E."/>
            <person name="Lefler F.W."/>
            <person name="Huang I.-S."/>
            <person name="Laughinghouse H. IV."/>
        </authorList>
    </citation>
    <scope>NUCLEOTIDE SEQUENCE [LARGE SCALE GENOMIC DNA]</scope>
    <source>
        <strain evidence="12 13">BLCC-F50</strain>
    </source>
</reference>
<evidence type="ECO:0000259" key="8">
    <source>
        <dbReference type="PROSITE" id="PS50109"/>
    </source>
</evidence>
<dbReference type="InterPro" id="IPR013655">
    <property type="entry name" value="PAS_fold_3"/>
</dbReference>
<feature type="domain" description="Response regulatory" evidence="9">
    <location>
        <begin position="1479"/>
        <end position="1597"/>
    </location>
</feature>
<dbReference type="Proteomes" id="UP001576784">
    <property type="component" value="Unassembled WGS sequence"/>
</dbReference>
<dbReference type="Pfam" id="PF08448">
    <property type="entry name" value="PAS_4"/>
    <property type="match status" value="2"/>
</dbReference>
<dbReference type="SMART" id="SM00091">
    <property type="entry name" value="PAS"/>
    <property type="match status" value="7"/>
</dbReference>
<dbReference type="InterPro" id="IPR035965">
    <property type="entry name" value="PAS-like_dom_sf"/>
</dbReference>
<feature type="domain" description="PAS" evidence="10">
    <location>
        <begin position="920"/>
        <end position="990"/>
    </location>
</feature>
<comment type="caution">
    <text evidence="12">The sequence shown here is derived from an EMBL/GenBank/DDBJ whole genome shotgun (WGS) entry which is preliminary data.</text>
</comment>
<dbReference type="InterPro" id="IPR003594">
    <property type="entry name" value="HATPase_dom"/>
</dbReference>
<dbReference type="PRINTS" id="PR00344">
    <property type="entry name" value="BCTRLSENSOR"/>
</dbReference>
<dbReference type="SMART" id="SM00448">
    <property type="entry name" value="REC"/>
    <property type="match status" value="1"/>
</dbReference>
<dbReference type="SUPFAM" id="SSF55785">
    <property type="entry name" value="PYP-like sensor domain (PAS domain)"/>
    <property type="match status" value="8"/>
</dbReference>
<dbReference type="InterPro" id="IPR000700">
    <property type="entry name" value="PAS-assoc_C"/>
</dbReference>
<dbReference type="InterPro" id="IPR003661">
    <property type="entry name" value="HisK_dim/P_dom"/>
</dbReference>
<accession>A0ABV4XR72</accession>
<dbReference type="CDD" id="cd17580">
    <property type="entry name" value="REC_2_DhkD-like"/>
    <property type="match status" value="1"/>
</dbReference>
<dbReference type="InterPro" id="IPR011006">
    <property type="entry name" value="CheY-like_superfamily"/>
</dbReference>
<evidence type="ECO:0000256" key="1">
    <source>
        <dbReference type="ARBA" id="ARBA00000085"/>
    </source>
</evidence>
<dbReference type="SMART" id="SM00388">
    <property type="entry name" value="HisKA"/>
    <property type="match status" value="1"/>
</dbReference>
<dbReference type="Pfam" id="PF00512">
    <property type="entry name" value="HisKA"/>
    <property type="match status" value="1"/>
</dbReference>
<dbReference type="SUPFAM" id="SSF47384">
    <property type="entry name" value="Homodimeric domain of signal transducing histidine kinase"/>
    <property type="match status" value="1"/>
</dbReference>
<sequence>MLTHRTVLVITDTEDSDNDYWDKLQQEGSFAYRILTERSDRPNLVVPQTEEIDGIVLGLHSWQSGNLDVLRQLKAQMGDRCPPIIVIDSDNAEVAVQAFKNGAADYLIKDRMTPGDLRLAMHSAIVNTELRRELQTSQQQAIQQLNRDLTNRVVELQTLLDVLPVGIAIATDRTCSQMQHNAYLRELLGVSNGNNISKSASADEQPPYRVFQNGQEIKSEDLPMQVAARLGVEVRDAEFDIVLSDGTVRQLISFATPLRDEQNQIRGTIGAFLDITERNQAAATIQASQQRYRELAEAMPQMVWTADATGAVNYLNQRWYEYTGLSEAQSMGLAGIMAVYPDDRDRTLAQWSQAIVIGETFEVEYRIRCWNGDYHWFICRAIPTRDSQNLITGWIGTITNIDDIKRGEALVQHSEQQLQQQLAEIEAIYQSAPIGLAIMDRNLRFLRINQRLAEINGLPVEAHIGRTLQELLPGITEAAEEPLLWVLETGEPLLNVKIHGETPAQPGVQRTWLENFLPLKDGAQVIGINIVCEEITERIQVEAALRQSEERFRNMADNAPVMIWVTDNRGECTYLSKSWYEFTGQTEATGLGFGWLDVVHPDDRQFSSNIFLNANQHQEPFQLEYRLRCKDGEYRWAIDAASPWFGEDGEFKGYIGSVIDIHDRKQTEERYRVLFESMNEGFCVVEMLFDEHKKPIDYRFLEMNPLFESQTGLKQAQGKTARQLVPNLEDHWFETYGKVALTGEPVRFENGSVSMNRWFEVSAFPIGDAESRKVAILFKDISDRKQIQLERQRSEAILQAFIAASPITLALFDRELRFLYANEALAKINELPLSEHLGRTLWEVVPQMAPQFAPMLLRIMETQEPVLNVKFSGEVRPGVFRSTIANHYPVCLPSGEVIGVGVALMDVTDLALVQQELTESEQRFRTLADNISQFAWMADESGWIFWYNQRWFDYTGTTLEEMQGWGWQKVHHPDHVERVVKSFRYSIETGEPWEDTFPLRSKDGQYRWFLSRAVPVRDEQGKVLRWFGTNTDITDRQQAEEALRQSEERYRCLAELIPQLVWTANAEGALLDVNQRWTEFTGITLEQVHIKGWEQVVHPEDLPILIQNWTEAVLRRIPYQAEGRMRQANGEYRWHLHQAIPQKNEQGQITKWFGTATDIEAQKQLEIGRDRLLQQEQAAREAAERANRIKDEFLAVLSHELRSPLNPILGWARLLQTRKFDETRIKGALATIERNARLQTQLIDDLLDVAKILRGKLTLNISSVNLSFVIEAAIDTVRTTAVAKSIALISVLPNIGQVSGDPTRLQQIIWNLLSNAIKFTPNGGQVDICLERVGSRGDGEMGRWGDGEMGRWGDGEIYSITHPTSLPPRPYTSSSQLPQFAQITVRDTGKGISRDFLPYIFESFRQEDASTTRKYGGLGLGLAIVRQLVEAHGGTIKADSPGEGLGATFTVRLPLLNVAPEILPTEDLLNQEADLTGFRVLTVDDDPDARQLLTEILTQYGAKVLSLACASEVLANLESFQPDVLVSDIGMPGVDGYSLIQQIRALPPEKGGLIPAIALTAYAREDDYHRVIASGYQRHVTKPLEPEQLVQAVVAIAPCRVR</sequence>